<name>A0ABS3YCB5_9BACT</name>
<reference evidence="3" key="1">
    <citation type="submission" date="2021-03" db="EMBL/GenBank/DDBJ databases">
        <title>Assistant Professor.</title>
        <authorList>
            <person name="Huq M.A."/>
        </authorList>
    </citation>
    <scope>NUCLEOTIDE SEQUENCE [LARGE SCALE GENOMIC DNA]</scope>
    <source>
        <strain evidence="3">MAH-28</strain>
    </source>
</reference>
<evidence type="ECO:0000256" key="1">
    <source>
        <dbReference type="SAM" id="Phobius"/>
    </source>
</evidence>
<dbReference type="Pfam" id="PF11667">
    <property type="entry name" value="DUF3267"/>
    <property type="match status" value="1"/>
</dbReference>
<feature type="transmembrane region" description="Helical" evidence="1">
    <location>
        <begin position="71"/>
        <end position="88"/>
    </location>
</feature>
<keyword evidence="1" id="KW-1133">Transmembrane helix</keyword>
<organism evidence="2 3">
    <name type="scientific">Chitinophaga chungangae</name>
    <dbReference type="NCBI Taxonomy" id="2821488"/>
    <lineage>
        <taxon>Bacteria</taxon>
        <taxon>Pseudomonadati</taxon>
        <taxon>Bacteroidota</taxon>
        <taxon>Chitinophagia</taxon>
        <taxon>Chitinophagales</taxon>
        <taxon>Chitinophagaceae</taxon>
        <taxon>Chitinophaga</taxon>
    </lineage>
</organism>
<comment type="caution">
    <text evidence="2">The sequence shown here is derived from an EMBL/GenBank/DDBJ whole genome shotgun (WGS) entry which is preliminary data.</text>
</comment>
<evidence type="ECO:0000313" key="3">
    <source>
        <dbReference type="Proteomes" id="UP000679126"/>
    </source>
</evidence>
<gene>
    <name evidence="2" type="ORF">J7I43_08900</name>
</gene>
<protein>
    <submittedName>
        <fullName evidence="2">DUF3267 domain-containing protein</fullName>
    </submittedName>
</protein>
<evidence type="ECO:0000313" key="2">
    <source>
        <dbReference type="EMBL" id="MBO9152327.1"/>
    </source>
</evidence>
<dbReference type="InterPro" id="IPR021683">
    <property type="entry name" value="DUF3267"/>
</dbReference>
<accession>A0ABS3YCB5</accession>
<proteinExistence type="predicted"/>
<dbReference type="RefSeq" id="WP_209145322.1">
    <property type="nucleotide sequence ID" value="NZ_JAGHKP010000002.1"/>
</dbReference>
<keyword evidence="1" id="KW-0472">Membrane</keyword>
<keyword evidence="3" id="KW-1185">Reference proteome</keyword>
<keyword evidence="1" id="KW-0812">Transmembrane</keyword>
<feature type="transmembrane region" description="Helical" evidence="1">
    <location>
        <begin position="158"/>
        <end position="182"/>
    </location>
</feature>
<feature type="transmembrane region" description="Helical" evidence="1">
    <location>
        <begin position="38"/>
        <end position="59"/>
    </location>
</feature>
<feature type="transmembrane region" description="Helical" evidence="1">
    <location>
        <begin position="132"/>
        <end position="152"/>
    </location>
</feature>
<sequence length="213" mass="24056">MDALARSLREQGYEEYARFSFNELAVPLQEGLRSGNRYATIFFIIILMGFGGIGAFAAHFILTDALSGGQVFWYTLAGVPATLLLVPLHELIHGWAFRWYGAKDVRYGVIWKKLMFYAVAHGFPVNYRQFRYIALAPFVIISLLLAGAFLWVTAPWKAFILGILVFHAICCAGDFGLCAYFFQVRHRQPLSFDDADEGVTYFYAQPALKSENP</sequence>
<dbReference type="EMBL" id="JAGHKP010000002">
    <property type="protein sequence ID" value="MBO9152327.1"/>
    <property type="molecule type" value="Genomic_DNA"/>
</dbReference>
<dbReference type="Proteomes" id="UP000679126">
    <property type="component" value="Unassembled WGS sequence"/>
</dbReference>